<keyword evidence="3" id="KW-0238">DNA-binding</keyword>
<dbReference type="Gene3D" id="3.40.50.2300">
    <property type="match status" value="1"/>
</dbReference>
<dbReference type="PANTHER" id="PTHR43214:SF17">
    <property type="entry name" value="TRANSCRIPTIONAL REGULATORY PROTEIN RCSB"/>
    <property type="match status" value="1"/>
</dbReference>
<proteinExistence type="predicted"/>
<dbReference type="GO" id="GO:0003677">
    <property type="term" value="F:DNA binding"/>
    <property type="evidence" value="ECO:0007669"/>
    <property type="project" value="UniProtKB-KW"/>
</dbReference>
<dbReference type="Proteomes" id="UP000076008">
    <property type="component" value="Unassembled WGS sequence"/>
</dbReference>
<sequence length="226" mass="25614">MDIKIVIAEESSLIRRGLSSMMQPLSLPASGMNQRCVLTGEAASSAELLSLLGQHNPDIVILSYSLTTSFNRSPLTGMDGLKLLKWLHQTYPTLSIILLSPYANAMFIRQALKEGVRSYLSRDINEQTLSQAITTVLKGEIYIESQLVNMLFRHEMTDIEKLSPREIDVLRLICNGLNLKEIAQYMHLSIKTVSAHKIRAMEKLDVQNDYQLYSLIIKNQMFDIRI</sequence>
<organism evidence="7 8">
    <name type="scientific">Enterobacter cloacae</name>
    <dbReference type="NCBI Taxonomy" id="550"/>
    <lineage>
        <taxon>Bacteria</taxon>
        <taxon>Pseudomonadati</taxon>
        <taxon>Pseudomonadota</taxon>
        <taxon>Gammaproteobacteria</taxon>
        <taxon>Enterobacterales</taxon>
        <taxon>Enterobacteriaceae</taxon>
        <taxon>Enterobacter</taxon>
        <taxon>Enterobacter cloacae complex</taxon>
    </lineage>
</organism>
<evidence type="ECO:0000256" key="3">
    <source>
        <dbReference type="ARBA" id="ARBA00023125"/>
    </source>
</evidence>
<evidence type="ECO:0000259" key="6">
    <source>
        <dbReference type="PROSITE" id="PS50110"/>
    </source>
</evidence>
<dbReference type="PANTHER" id="PTHR43214">
    <property type="entry name" value="TWO-COMPONENT RESPONSE REGULATOR"/>
    <property type="match status" value="1"/>
</dbReference>
<feature type="domain" description="Response regulatory" evidence="6">
    <location>
        <begin position="4"/>
        <end position="137"/>
    </location>
</feature>
<dbReference type="InterPro" id="IPR016032">
    <property type="entry name" value="Sig_transdc_resp-reg_C-effctor"/>
</dbReference>
<keyword evidence="1" id="KW-0597">Phosphoprotein</keyword>
<dbReference type="PRINTS" id="PR00038">
    <property type="entry name" value="HTHLUXR"/>
</dbReference>
<dbReference type="SMART" id="SM00448">
    <property type="entry name" value="REC"/>
    <property type="match status" value="1"/>
</dbReference>
<accession>A0A144P0Y4</accession>
<protein>
    <submittedName>
        <fullName evidence="7">LuxR family transcriptional regulator</fullName>
    </submittedName>
</protein>
<dbReference type="SMART" id="SM00421">
    <property type="entry name" value="HTH_LUXR"/>
    <property type="match status" value="1"/>
</dbReference>
<dbReference type="EMBL" id="FJXR01000020">
    <property type="protein sequence ID" value="CZV80448.1"/>
    <property type="molecule type" value="Genomic_DNA"/>
</dbReference>
<evidence type="ECO:0000259" key="5">
    <source>
        <dbReference type="PROSITE" id="PS50043"/>
    </source>
</evidence>
<dbReference type="Pfam" id="PF00072">
    <property type="entry name" value="Response_reg"/>
    <property type="match status" value="1"/>
</dbReference>
<dbReference type="Pfam" id="PF00196">
    <property type="entry name" value="GerE"/>
    <property type="match status" value="1"/>
</dbReference>
<gene>
    <name evidence="7" type="primary">nreC</name>
    <name evidence="7" type="ORF">SAMEA2273318_03245</name>
</gene>
<dbReference type="InterPro" id="IPR011006">
    <property type="entry name" value="CheY-like_superfamily"/>
</dbReference>
<name>A0A144P0Y4_ENTCL</name>
<dbReference type="InterPro" id="IPR058245">
    <property type="entry name" value="NreC/VraR/RcsB-like_REC"/>
</dbReference>
<keyword evidence="2" id="KW-0902">Two-component regulatory system</keyword>
<evidence type="ECO:0000313" key="7">
    <source>
        <dbReference type="EMBL" id="CZV80448.1"/>
    </source>
</evidence>
<evidence type="ECO:0000256" key="2">
    <source>
        <dbReference type="ARBA" id="ARBA00023012"/>
    </source>
</evidence>
<dbReference type="GO" id="GO:0006355">
    <property type="term" value="P:regulation of DNA-templated transcription"/>
    <property type="evidence" value="ECO:0007669"/>
    <property type="project" value="InterPro"/>
</dbReference>
<dbReference type="InterPro" id="IPR001789">
    <property type="entry name" value="Sig_transdc_resp-reg_receiver"/>
</dbReference>
<feature type="domain" description="HTH luxR-type" evidence="5">
    <location>
        <begin position="155"/>
        <end position="220"/>
    </location>
</feature>
<dbReference type="InterPro" id="IPR039420">
    <property type="entry name" value="WalR-like"/>
</dbReference>
<dbReference type="PROSITE" id="PS50110">
    <property type="entry name" value="RESPONSE_REGULATORY"/>
    <property type="match status" value="1"/>
</dbReference>
<evidence type="ECO:0000256" key="4">
    <source>
        <dbReference type="PROSITE-ProRule" id="PRU00169"/>
    </source>
</evidence>
<dbReference type="InterPro" id="IPR000792">
    <property type="entry name" value="Tscrpt_reg_LuxR_C"/>
</dbReference>
<comment type="caution">
    <text evidence="4">Lacks conserved residue(s) required for the propagation of feature annotation.</text>
</comment>
<dbReference type="SUPFAM" id="SSF52172">
    <property type="entry name" value="CheY-like"/>
    <property type="match status" value="1"/>
</dbReference>
<evidence type="ECO:0000313" key="8">
    <source>
        <dbReference type="Proteomes" id="UP000076008"/>
    </source>
</evidence>
<dbReference type="AlphaFoldDB" id="A0A144P0Y4"/>
<dbReference type="PROSITE" id="PS50043">
    <property type="entry name" value="HTH_LUXR_2"/>
    <property type="match status" value="1"/>
</dbReference>
<dbReference type="CDD" id="cd06170">
    <property type="entry name" value="LuxR_C_like"/>
    <property type="match status" value="1"/>
</dbReference>
<dbReference type="RefSeq" id="WP_063144825.1">
    <property type="nucleotide sequence ID" value="NZ_FJXR01000020.1"/>
</dbReference>
<dbReference type="GO" id="GO:0000160">
    <property type="term" value="P:phosphorelay signal transduction system"/>
    <property type="evidence" value="ECO:0007669"/>
    <property type="project" value="InterPro"/>
</dbReference>
<reference evidence="7 8" key="1">
    <citation type="submission" date="2016-03" db="EMBL/GenBank/DDBJ databases">
        <authorList>
            <consortium name="Pathogen Informatics"/>
        </authorList>
    </citation>
    <scope>NUCLEOTIDE SEQUENCE [LARGE SCALE GENOMIC DNA]</scope>
    <source>
        <strain evidence="8">e1252</strain>
    </source>
</reference>
<evidence type="ECO:0000256" key="1">
    <source>
        <dbReference type="ARBA" id="ARBA00022553"/>
    </source>
</evidence>
<dbReference type="SUPFAM" id="SSF46894">
    <property type="entry name" value="C-terminal effector domain of the bipartite response regulators"/>
    <property type="match status" value="1"/>
</dbReference>
<dbReference type="CDD" id="cd17535">
    <property type="entry name" value="REC_NarL-like"/>
    <property type="match status" value="1"/>
</dbReference>